<keyword evidence="2" id="KW-1185">Reference proteome</keyword>
<dbReference type="KEGG" id="paby:Ga0080574_TMP131"/>
<dbReference type="InterPro" id="IPR010845">
    <property type="entry name" value="FlaF"/>
</dbReference>
<gene>
    <name evidence="1" type="ORF">Ga0080574_TMP131</name>
</gene>
<evidence type="ECO:0000313" key="1">
    <source>
        <dbReference type="EMBL" id="APZ50465.1"/>
    </source>
</evidence>
<protein>
    <submittedName>
        <fullName evidence="1">Flagellin</fullName>
    </submittedName>
</protein>
<dbReference type="Pfam" id="PF07309">
    <property type="entry name" value="FlaF"/>
    <property type="match status" value="1"/>
</dbReference>
<dbReference type="OrthoDB" id="9808944at2"/>
<sequence>MSINAYKRTIRESESPRQIEARVFARITGAMETYCTAYDAADSNEARSAVLADGLRDALADNRRLWITLRDDLADSANTFPPALRAQLISIALWVDRQTQQVLGGGSGLRALIEVNSSILAGLSSRPALTTVSDHGTQSHAETL</sequence>
<accession>A0A1P8UM62</accession>
<dbReference type="NCBIfam" id="NF009435">
    <property type="entry name" value="PRK12794.1"/>
    <property type="match status" value="1"/>
</dbReference>
<keyword evidence="1" id="KW-0282">Flagellum</keyword>
<organism evidence="1 2">
    <name type="scientific">Salipiger abyssi</name>
    <dbReference type="NCBI Taxonomy" id="1250539"/>
    <lineage>
        <taxon>Bacteria</taxon>
        <taxon>Pseudomonadati</taxon>
        <taxon>Pseudomonadota</taxon>
        <taxon>Alphaproteobacteria</taxon>
        <taxon>Rhodobacterales</taxon>
        <taxon>Roseobacteraceae</taxon>
        <taxon>Salipiger</taxon>
    </lineage>
</organism>
<reference evidence="1 2" key="1">
    <citation type="submission" date="2016-04" db="EMBL/GenBank/DDBJ databases">
        <title>Deep-sea bacteria in the southern Pacific.</title>
        <authorList>
            <person name="Tang K."/>
        </authorList>
    </citation>
    <scope>NUCLEOTIDE SEQUENCE [LARGE SCALE GENOMIC DNA]</scope>
    <source>
        <strain evidence="1 2">JLT2014</strain>
        <plasmid evidence="2">ppaby5</plasmid>
    </source>
</reference>
<keyword evidence="1" id="KW-0966">Cell projection</keyword>
<dbReference type="RefSeq" id="WP_076694136.1">
    <property type="nucleotide sequence ID" value="NZ_CP015089.1"/>
</dbReference>
<evidence type="ECO:0000313" key="2">
    <source>
        <dbReference type="Proteomes" id="UP000187059"/>
    </source>
</evidence>
<dbReference type="Proteomes" id="UP000187059">
    <property type="component" value="Plasmid pPABY5"/>
</dbReference>
<dbReference type="GO" id="GO:0044781">
    <property type="term" value="P:bacterial-type flagellum organization"/>
    <property type="evidence" value="ECO:0007669"/>
    <property type="project" value="InterPro"/>
</dbReference>
<proteinExistence type="predicted"/>
<geneLocation type="plasmid" evidence="2">
    <name>ppaby5</name>
</geneLocation>
<dbReference type="EMBL" id="CP015089">
    <property type="protein sequence ID" value="APZ50465.1"/>
    <property type="molecule type" value="Genomic_DNA"/>
</dbReference>
<keyword evidence="1" id="KW-0969">Cilium</keyword>
<keyword evidence="1" id="KW-0614">Plasmid</keyword>
<name>A0A1P8UM62_9RHOB</name>
<dbReference type="AlphaFoldDB" id="A0A1P8UM62"/>